<feature type="active site" description="Proton acceptor" evidence="3">
    <location>
        <position position="217"/>
    </location>
</feature>
<evidence type="ECO:0000256" key="6">
    <source>
        <dbReference type="SAM" id="MobiDB-lite"/>
    </source>
</evidence>
<dbReference type="AlphaFoldDB" id="A0A517TC08"/>
<dbReference type="EC" id="2.6.1.100" evidence="7"/>
<gene>
    <name evidence="7" type="primary">btrR</name>
    <name evidence="7" type="ORF">V22_31640</name>
</gene>
<dbReference type="OrthoDB" id="257609at2"/>
<evidence type="ECO:0000313" key="7">
    <source>
        <dbReference type="EMBL" id="QDT65901.1"/>
    </source>
</evidence>
<accession>A0A517TC08</accession>
<dbReference type="InterPro" id="IPR015421">
    <property type="entry name" value="PyrdxlP-dep_Trfase_major"/>
</dbReference>
<evidence type="ECO:0000256" key="3">
    <source>
        <dbReference type="PIRSR" id="PIRSR000390-1"/>
    </source>
</evidence>
<feature type="modified residue" description="N6-(pyridoxal phosphate)lysine" evidence="4">
    <location>
        <position position="217"/>
    </location>
</feature>
<dbReference type="GO" id="GO:0008483">
    <property type="term" value="F:transaminase activity"/>
    <property type="evidence" value="ECO:0007669"/>
    <property type="project" value="UniProtKB-KW"/>
</dbReference>
<dbReference type="EMBL" id="CP036316">
    <property type="protein sequence ID" value="QDT65901.1"/>
    <property type="molecule type" value="Genomic_DNA"/>
</dbReference>
<keyword evidence="7" id="KW-0808">Transferase</keyword>
<evidence type="ECO:0000313" key="8">
    <source>
        <dbReference type="Proteomes" id="UP000319976"/>
    </source>
</evidence>
<keyword evidence="1 4" id="KW-0663">Pyridoxal phosphate</keyword>
<reference evidence="7 8" key="1">
    <citation type="submission" date="2019-02" db="EMBL/GenBank/DDBJ databases">
        <title>Deep-cultivation of Planctomycetes and their phenomic and genomic characterization uncovers novel biology.</title>
        <authorList>
            <person name="Wiegand S."/>
            <person name="Jogler M."/>
            <person name="Boedeker C."/>
            <person name="Pinto D."/>
            <person name="Vollmers J."/>
            <person name="Rivas-Marin E."/>
            <person name="Kohn T."/>
            <person name="Peeters S.H."/>
            <person name="Heuer A."/>
            <person name="Rast P."/>
            <person name="Oberbeckmann S."/>
            <person name="Bunk B."/>
            <person name="Jeske O."/>
            <person name="Meyerdierks A."/>
            <person name="Storesund J.E."/>
            <person name="Kallscheuer N."/>
            <person name="Luecker S."/>
            <person name="Lage O.M."/>
            <person name="Pohl T."/>
            <person name="Merkel B.J."/>
            <person name="Hornburger P."/>
            <person name="Mueller R.-W."/>
            <person name="Bruemmer F."/>
            <person name="Labrenz M."/>
            <person name="Spormann A.M."/>
            <person name="Op den Camp H."/>
            <person name="Overmann J."/>
            <person name="Amann R."/>
            <person name="Jetten M.S.M."/>
            <person name="Mascher T."/>
            <person name="Medema M.H."/>
            <person name="Devos D.P."/>
            <person name="Kaster A.-K."/>
            <person name="Ovreas L."/>
            <person name="Rohde M."/>
            <person name="Galperin M.Y."/>
            <person name="Jogler C."/>
        </authorList>
    </citation>
    <scope>NUCLEOTIDE SEQUENCE [LARGE SCALE GENOMIC DNA]</scope>
    <source>
        <strain evidence="7 8">V22</strain>
    </source>
</reference>
<evidence type="ECO:0000256" key="1">
    <source>
        <dbReference type="ARBA" id="ARBA00022898"/>
    </source>
</evidence>
<dbReference type="PANTHER" id="PTHR30244:SF36">
    <property type="entry name" value="3-OXO-GLUCOSE-6-PHOSPHATE:GLUTAMATE AMINOTRANSFERASE"/>
    <property type="match status" value="1"/>
</dbReference>
<name>A0A517TC08_9PLAN</name>
<evidence type="ECO:0000256" key="2">
    <source>
        <dbReference type="ARBA" id="ARBA00037999"/>
    </source>
</evidence>
<protein>
    <submittedName>
        <fullName evidence="7">L-glutamine:2-deoxy-scyllo-inosose aminotransferase</fullName>
        <ecNumber evidence="7">2.6.1.100</ecNumber>
    </submittedName>
</protein>
<dbReference type="Gene3D" id="3.40.640.10">
    <property type="entry name" value="Type I PLP-dependent aspartate aminotransferase-like (Major domain)"/>
    <property type="match status" value="1"/>
</dbReference>
<dbReference type="GO" id="GO:0000271">
    <property type="term" value="P:polysaccharide biosynthetic process"/>
    <property type="evidence" value="ECO:0007669"/>
    <property type="project" value="TreeGrafter"/>
</dbReference>
<dbReference type="InterPro" id="IPR000653">
    <property type="entry name" value="DegT/StrS_aminotransferase"/>
</dbReference>
<evidence type="ECO:0000256" key="5">
    <source>
        <dbReference type="RuleBase" id="RU004508"/>
    </source>
</evidence>
<evidence type="ECO:0000256" key="4">
    <source>
        <dbReference type="PIRSR" id="PIRSR000390-2"/>
    </source>
</evidence>
<keyword evidence="7" id="KW-0032">Aminotransferase</keyword>
<dbReference type="PIRSF" id="PIRSF000390">
    <property type="entry name" value="PLP_StrS"/>
    <property type="match status" value="1"/>
</dbReference>
<dbReference type="GO" id="GO:0030170">
    <property type="term" value="F:pyridoxal phosphate binding"/>
    <property type="evidence" value="ECO:0007669"/>
    <property type="project" value="TreeGrafter"/>
</dbReference>
<dbReference type="KEGG" id="chya:V22_31640"/>
<dbReference type="Gene3D" id="3.90.1150.10">
    <property type="entry name" value="Aspartate Aminotransferase, domain 1"/>
    <property type="match status" value="1"/>
</dbReference>
<dbReference type="Proteomes" id="UP000319976">
    <property type="component" value="Chromosome"/>
</dbReference>
<dbReference type="PANTHER" id="PTHR30244">
    <property type="entry name" value="TRANSAMINASE"/>
    <property type="match status" value="1"/>
</dbReference>
<sequence>MGNCVARCCKKKEDPVLTSPQTERPALLGGAPIRPQGPPTWPPQDPATSEVLQKLAETGAWGRYFGPYTEELREKLGQFHDATHVRLCSSGTAAVELALRGVGIASSDEVVVAAYDFKANLQNVLALGARPVLVDIREDNAQVDVSQIKSAITPKTKAILVSHLHGGLIDMPALCEIAESRGVPVVEDACQATGAAVYGRPAGMWGDVGVLSFGGSKLLTAGRGGTLMTNRDDVAQRVKLFVERGNDLSPLSEMQAAVLLPQLEQLPTRTVVRNERASLLKTEIQSVEGLRPLSASDDAASVPAYYNLGFWYDADAWRGLSRQTFCRAMQAEGFAFDPGFSALHLTHHRKRFLAACELPVATAADARLVKLHHPILLEQKEQVLAAVSSLEKLRRSLDDLLAWDQSNSTEIKSEDGLFD</sequence>
<proteinExistence type="inferred from homology"/>
<organism evidence="7 8">
    <name type="scientific">Calycomorphotria hydatis</name>
    <dbReference type="NCBI Taxonomy" id="2528027"/>
    <lineage>
        <taxon>Bacteria</taxon>
        <taxon>Pseudomonadati</taxon>
        <taxon>Planctomycetota</taxon>
        <taxon>Planctomycetia</taxon>
        <taxon>Planctomycetales</taxon>
        <taxon>Planctomycetaceae</taxon>
        <taxon>Calycomorphotria</taxon>
    </lineage>
</organism>
<dbReference type="Pfam" id="PF01041">
    <property type="entry name" value="DegT_DnrJ_EryC1"/>
    <property type="match status" value="1"/>
</dbReference>
<feature type="region of interest" description="Disordered" evidence="6">
    <location>
        <begin position="16"/>
        <end position="47"/>
    </location>
</feature>
<comment type="similarity">
    <text evidence="2 5">Belongs to the DegT/DnrJ/EryC1 family.</text>
</comment>
<keyword evidence="8" id="KW-1185">Reference proteome</keyword>
<feature type="compositionally biased region" description="Pro residues" evidence="6">
    <location>
        <begin position="35"/>
        <end position="45"/>
    </location>
</feature>
<dbReference type="InterPro" id="IPR015424">
    <property type="entry name" value="PyrdxlP-dep_Trfase"/>
</dbReference>
<dbReference type="InterPro" id="IPR015422">
    <property type="entry name" value="PyrdxlP-dep_Trfase_small"/>
</dbReference>
<dbReference type="SUPFAM" id="SSF53383">
    <property type="entry name" value="PLP-dependent transferases"/>
    <property type="match status" value="1"/>
</dbReference>